<name>A0AAD5LNI8_PYTIN</name>
<reference evidence="10" key="1">
    <citation type="submission" date="2021-12" db="EMBL/GenBank/DDBJ databases">
        <title>Prjna785345.</title>
        <authorList>
            <person name="Rujirawat T."/>
            <person name="Krajaejun T."/>
        </authorList>
    </citation>
    <scope>NUCLEOTIDE SEQUENCE</scope>
    <source>
        <strain evidence="10">Pi057C3</strain>
    </source>
</reference>
<dbReference type="PANTHER" id="PTHR33281">
    <property type="entry name" value="UPF0187 PROTEIN YNEE"/>
    <property type="match status" value="1"/>
</dbReference>
<dbReference type="GO" id="GO:0005886">
    <property type="term" value="C:plasma membrane"/>
    <property type="evidence" value="ECO:0007669"/>
    <property type="project" value="UniProtKB-SubCell"/>
</dbReference>
<evidence type="ECO:0000313" key="10">
    <source>
        <dbReference type="EMBL" id="KAJ0404833.1"/>
    </source>
</evidence>
<dbReference type="Pfam" id="PF25539">
    <property type="entry name" value="Bestrophin_2"/>
    <property type="match status" value="1"/>
</dbReference>
<feature type="region of interest" description="Disordered" evidence="8">
    <location>
        <begin position="404"/>
        <end position="427"/>
    </location>
</feature>
<gene>
    <name evidence="10" type="ORF">P43SY_007915</name>
</gene>
<feature type="transmembrane region" description="Helical" evidence="9">
    <location>
        <begin position="56"/>
        <end position="75"/>
    </location>
</feature>
<organism evidence="10 11">
    <name type="scientific">Pythium insidiosum</name>
    <name type="common">Pythiosis disease agent</name>
    <dbReference type="NCBI Taxonomy" id="114742"/>
    <lineage>
        <taxon>Eukaryota</taxon>
        <taxon>Sar</taxon>
        <taxon>Stramenopiles</taxon>
        <taxon>Oomycota</taxon>
        <taxon>Peronosporomycetes</taxon>
        <taxon>Pythiales</taxon>
        <taxon>Pythiaceae</taxon>
        <taxon>Pythium</taxon>
    </lineage>
</organism>
<dbReference type="GO" id="GO:0005254">
    <property type="term" value="F:chloride channel activity"/>
    <property type="evidence" value="ECO:0007669"/>
    <property type="project" value="InterPro"/>
</dbReference>
<proteinExistence type="predicted"/>
<keyword evidence="6" id="KW-0406">Ion transport</keyword>
<evidence type="ECO:0000256" key="3">
    <source>
        <dbReference type="ARBA" id="ARBA00022475"/>
    </source>
</evidence>
<evidence type="ECO:0000256" key="7">
    <source>
        <dbReference type="ARBA" id="ARBA00023136"/>
    </source>
</evidence>
<evidence type="ECO:0000256" key="8">
    <source>
        <dbReference type="SAM" id="MobiDB-lite"/>
    </source>
</evidence>
<keyword evidence="7 9" id="KW-0472">Membrane</keyword>
<protein>
    <submittedName>
        <fullName evidence="10">Uncharacterized protein</fullName>
    </submittedName>
</protein>
<evidence type="ECO:0000256" key="1">
    <source>
        <dbReference type="ARBA" id="ARBA00004651"/>
    </source>
</evidence>
<sequence length="427" mass="47177">MIYYASTDLVGIFFRWKGSAFNGPAPLRALCIALVALAIALLHARFNFVVRTTESTAFVDTLTVFNTFIGLTVSFRLNSAFQQWRAGVLAVGTMAEASRGLVSSAGAFLSARGPTEEPLAAPSSASSQALPRETLEKWSFLLELRRLVLAYITIVFLDCRGRDGIESMRDASVLTQSESQELQSCCDHAASAAPASPHKQRAAVVELWLKRAVEVAAARELLSASHASALQTKIAQLPSLYTAVFHIANIPIPFNYMQYLQYLIAVYMTLYTFVIVPRSGLYTPLWVFFWGMFLFTADQVAMEIECPFGTDANDIDLEDRLSRLERELTVIVRSQYYFFTGGKELPHETTPQLRAAKTLQAAQDLQKRQSLNSFHSNHVLSDELEAPEAIAVVDECMKLMAADTAPPRDYGSTSRRRSPTSDAAAFA</sequence>
<accession>A0AAD5LNI8</accession>
<comment type="subcellular location">
    <subcellularLocation>
        <location evidence="1">Cell membrane</location>
        <topology evidence="1">Multi-pass membrane protein</topology>
    </subcellularLocation>
</comment>
<evidence type="ECO:0000256" key="9">
    <source>
        <dbReference type="SAM" id="Phobius"/>
    </source>
</evidence>
<feature type="transmembrane region" description="Helical" evidence="9">
    <location>
        <begin position="25"/>
        <end position="44"/>
    </location>
</feature>
<keyword evidence="5 9" id="KW-1133">Transmembrane helix</keyword>
<dbReference type="InterPro" id="IPR044669">
    <property type="entry name" value="YneE/VCCN1/2-like"/>
</dbReference>
<dbReference type="PANTHER" id="PTHR33281:SF19">
    <property type="entry name" value="VOLTAGE-DEPENDENT ANION CHANNEL-FORMING PROTEIN YNEE"/>
    <property type="match status" value="1"/>
</dbReference>
<evidence type="ECO:0000256" key="4">
    <source>
        <dbReference type="ARBA" id="ARBA00022692"/>
    </source>
</evidence>
<keyword evidence="4 9" id="KW-0812">Transmembrane</keyword>
<evidence type="ECO:0000313" key="11">
    <source>
        <dbReference type="Proteomes" id="UP001209570"/>
    </source>
</evidence>
<evidence type="ECO:0000256" key="6">
    <source>
        <dbReference type="ARBA" id="ARBA00023065"/>
    </source>
</evidence>
<dbReference type="Proteomes" id="UP001209570">
    <property type="component" value="Unassembled WGS sequence"/>
</dbReference>
<comment type="caution">
    <text evidence="10">The sequence shown here is derived from an EMBL/GenBank/DDBJ whole genome shotgun (WGS) entry which is preliminary data.</text>
</comment>
<feature type="transmembrane region" description="Helical" evidence="9">
    <location>
        <begin position="259"/>
        <end position="276"/>
    </location>
</feature>
<keyword evidence="11" id="KW-1185">Reference proteome</keyword>
<keyword evidence="2" id="KW-0813">Transport</keyword>
<evidence type="ECO:0000256" key="2">
    <source>
        <dbReference type="ARBA" id="ARBA00022448"/>
    </source>
</evidence>
<evidence type="ECO:0000256" key="5">
    <source>
        <dbReference type="ARBA" id="ARBA00022989"/>
    </source>
</evidence>
<dbReference type="AlphaFoldDB" id="A0AAD5LNI8"/>
<keyword evidence="3" id="KW-1003">Cell membrane</keyword>
<dbReference type="EMBL" id="JAKCXM010000055">
    <property type="protein sequence ID" value="KAJ0404833.1"/>
    <property type="molecule type" value="Genomic_DNA"/>
</dbReference>